<dbReference type="GO" id="GO:0010484">
    <property type="term" value="F:histone H3 acetyltransferase activity"/>
    <property type="evidence" value="ECO:0007669"/>
    <property type="project" value="TreeGrafter"/>
</dbReference>
<protein>
    <recommendedName>
        <fullName evidence="4">Bromo domain-containing protein</fullName>
    </recommendedName>
</protein>
<name>A0A7S2SLI0_9STRA</name>
<dbReference type="AlphaFoldDB" id="A0A7S2SLI0"/>
<gene>
    <name evidence="5" type="ORF">QSP1433_LOCUS15321</name>
</gene>
<proteinExistence type="predicted"/>
<dbReference type="PANTHER" id="PTHR45750">
    <property type="entry name" value="GH11602P"/>
    <property type="match status" value="1"/>
</dbReference>
<feature type="domain" description="Bromo" evidence="4">
    <location>
        <begin position="76"/>
        <end position="149"/>
    </location>
</feature>
<evidence type="ECO:0000259" key="4">
    <source>
        <dbReference type="PROSITE" id="PS50014"/>
    </source>
</evidence>
<organism evidence="5">
    <name type="scientific">Mucochytrium quahogii</name>
    <dbReference type="NCBI Taxonomy" id="96639"/>
    <lineage>
        <taxon>Eukaryota</taxon>
        <taxon>Sar</taxon>
        <taxon>Stramenopiles</taxon>
        <taxon>Bigyra</taxon>
        <taxon>Labyrinthulomycetes</taxon>
        <taxon>Thraustochytrida</taxon>
        <taxon>Thraustochytriidae</taxon>
        <taxon>Mucochytrium</taxon>
    </lineage>
</organism>
<dbReference type="EMBL" id="HBHK01024304">
    <property type="protein sequence ID" value="CAD9703573.1"/>
    <property type="molecule type" value="Transcribed_RNA"/>
</dbReference>
<evidence type="ECO:0000256" key="1">
    <source>
        <dbReference type="ARBA" id="ARBA00023117"/>
    </source>
</evidence>
<dbReference type="CDD" id="cd04369">
    <property type="entry name" value="Bromodomain"/>
    <property type="match status" value="1"/>
</dbReference>
<evidence type="ECO:0000256" key="3">
    <source>
        <dbReference type="SAM" id="MobiDB-lite"/>
    </source>
</evidence>
<keyword evidence="1 2" id="KW-0103">Bromodomain</keyword>
<dbReference type="GO" id="GO:0045944">
    <property type="term" value="P:positive regulation of transcription by RNA polymerase II"/>
    <property type="evidence" value="ECO:0007669"/>
    <property type="project" value="TreeGrafter"/>
</dbReference>
<dbReference type="InterPro" id="IPR036427">
    <property type="entry name" value="Bromodomain-like_sf"/>
</dbReference>
<accession>A0A7S2SLI0</accession>
<evidence type="ECO:0000313" key="5">
    <source>
        <dbReference type="EMBL" id="CAD9703573.1"/>
    </source>
</evidence>
<dbReference type="SUPFAM" id="SSF47370">
    <property type="entry name" value="Bromodomain"/>
    <property type="match status" value="1"/>
</dbReference>
<feature type="region of interest" description="Disordered" evidence="3">
    <location>
        <begin position="1"/>
        <end position="35"/>
    </location>
</feature>
<dbReference type="PANTHER" id="PTHR45750:SF3">
    <property type="entry name" value="HISTONE ACETYLTRANSFERASE"/>
    <property type="match status" value="1"/>
</dbReference>
<dbReference type="InterPro" id="IPR037800">
    <property type="entry name" value="GCN5"/>
</dbReference>
<feature type="compositionally biased region" description="Basic and acidic residues" evidence="3">
    <location>
        <begin position="18"/>
        <end position="27"/>
    </location>
</feature>
<dbReference type="Gene3D" id="1.20.920.10">
    <property type="entry name" value="Bromodomain-like"/>
    <property type="match status" value="1"/>
</dbReference>
<dbReference type="SMART" id="SM00297">
    <property type="entry name" value="BROMO"/>
    <property type="match status" value="1"/>
</dbReference>
<dbReference type="InterPro" id="IPR001487">
    <property type="entry name" value="Bromodomain"/>
</dbReference>
<evidence type="ECO:0000256" key="2">
    <source>
        <dbReference type="PROSITE-ProRule" id="PRU00035"/>
    </source>
</evidence>
<dbReference type="PROSITE" id="PS50014">
    <property type="entry name" value="BROMODOMAIN_2"/>
    <property type="match status" value="1"/>
</dbReference>
<reference evidence="5" key="1">
    <citation type="submission" date="2021-01" db="EMBL/GenBank/DDBJ databases">
        <authorList>
            <person name="Corre E."/>
            <person name="Pelletier E."/>
            <person name="Niang G."/>
            <person name="Scheremetjew M."/>
            <person name="Finn R."/>
            <person name="Kale V."/>
            <person name="Holt S."/>
            <person name="Cochrane G."/>
            <person name="Meng A."/>
            <person name="Brown T."/>
            <person name="Cohen L."/>
        </authorList>
    </citation>
    <scope>NUCLEOTIDE SEQUENCE</scope>
    <source>
        <strain evidence="5">NY070348D</strain>
    </source>
</reference>
<dbReference type="GO" id="GO:0000123">
    <property type="term" value="C:histone acetyltransferase complex"/>
    <property type="evidence" value="ECO:0007669"/>
    <property type="project" value="TreeGrafter"/>
</dbReference>
<sequence>MKIGGRGSSSSNKRLRIKMNDFDDPASKKKRVGGDIDASDTLAKANYEQSRLEQVLEEAVDKLTRCKFPNAPFKHSGYPFGNPFAVRLERHGNVVPDEYFDVIKDPCDLAKIKERVRTGYYTSFKMFETDVKLIIKNSYDFHQGPTLMAKLTKHFENFSKNVLGSAKSKLLSQK</sequence>
<dbReference type="PRINTS" id="PR00503">
    <property type="entry name" value="BROMODOMAIN"/>
</dbReference>
<dbReference type="Pfam" id="PF00439">
    <property type="entry name" value="Bromodomain"/>
    <property type="match status" value="1"/>
</dbReference>